<sequence length="62" mass="6745">MLRLRPRGDPTGPLRELDHYPSNQEGKTPPEAGGIRGKLPLGARPEAIAVLASVKAWTPFAW</sequence>
<name>A0A8J2BJE1_9BACT</name>
<evidence type="ECO:0000256" key="1">
    <source>
        <dbReference type="SAM" id="MobiDB-lite"/>
    </source>
</evidence>
<accession>A0A8J2BJE1</accession>
<protein>
    <submittedName>
        <fullName evidence="2">Uncharacterized protein</fullName>
    </submittedName>
</protein>
<dbReference type="AlphaFoldDB" id="A0A8J2BJE1"/>
<dbReference type="Proteomes" id="UP000663859">
    <property type="component" value="Unassembled WGS sequence"/>
</dbReference>
<keyword evidence="3" id="KW-1185">Reference proteome</keyword>
<gene>
    <name evidence="2" type="ORF">MPNT_320010</name>
</gene>
<proteinExistence type="predicted"/>
<comment type="caution">
    <text evidence="2">The sequence shown here is derived from an EMBL/GenBank/DDBJ whole genome shotgun (WGS) entry which is preliminary data.</text>
</comment>
<reference evidence="2" key="1">
    <citation type="submission" date="2021-02" db="EMBL/GenBank/DDBJ databases">
        <authorList>
            <person name="Cremers G."/>
            <person name="Picone N."/>
        </authorList>
    </citation>
    <scope>NUCLEOTIDE SEQUENCE</scope>
    <source>
        <strain evidence="2">PQ17</strain>
    </source>
</reference>
<dbReference type="RefSeq" id="WP_214096373.1">
    <property type="nucleotide sequence ID" value="NZ_CAJNOB010000026.1"/>
</dbReference>
<feature type="region of interest" description="Disordered" evidence="1">
    <location>
        <begin position="1"/>
        <end position="38"/>
    </location>
</feature>
<evidence type="ECO:0000313" key="2">
    <source>
        <dbReference type="EMBL" id="CAF0700012.1"/>
    </source>
</evidence>
<organism evidence="2 3">
    <name type="scientific">Candidatus Methylacidithermus pantelleriae</name>
    <dbReference type="NCBI Taxonomy" id="2744239"/>
    <lineage>
        <taxon>Bacteria</taxon>
        <taxon>Pseudomonadati</taxon>
        <taxon>Verrucomicrobiota</taxon>
        <taxon>Methylacidiphilae</taxon>
        <taxon>Methylacidiphilales</taxon>
        <taxon>Methylacidiphilaceae</taxon>
        <taxon>Candidatus Methylacidithermus</taxon>
    </lineage>
</organism>
<dbReference type="EMBL" id="CAJNOB010000026">
    <property type="protein sequence ID" value="CAF0700012.1"/>
    <property type="molecule type" value="Genomic_DNA"/>
</dbReference>
<evidence type="ECO:0000313" key="3">
    <source>
        <dbReference type="Proteomes" id="UP000663859"/>
    </source>
</evidence>